<evidence type="ECO:0000256" key="2">
    <source>
        <dbReference type="ARBA" id="ARBA00022771"/>
    </source>
</evidence>
<dbReference type="GO" id="GO:0005737">
    <property type="term" value="C:cytoplasm"/>
    <property type="evidence" value="ECO:0007669"/>
    <property type="project" value="TreeGrafter"/>
</dbReference>
<dbReference type="Gene3D" id="4.10.1110.10">
    <property type="entry name" value="AN1-like Zinc finger"/>
    <property type="match status" value="1"/>
</dbReference>
<reference evidence="7" key="1">
    <citation type="journal article" date="2019" name="G3 (Bethesda)">
        <title>Genome Assemblies of Two Rare Opportunistic Yeast Pathogens: Diutina rugosa (syn. Candida rugosa) and Trichomonascus ciferrii (syn. Candida ciferrii).</title>
        <authorList>
            <person name="Mixao V."/>
            <person name="Saus E."/>
            <person name="Hansen A.P."/>
            <person name="Lass-Florl C."/>
            <person name="Gabaldon T."/>
        </authorList>
    </citation>
    <scope>NUCLEOTIDE SEQUENCE</scope>
    <source>
        <strain evidence="7">CBS 4856</strain>
    </source>
</reference>
<dbReference type="InterPro" id="IPR057358">
    <property type="entry name" value="UBL_ZFAND1-like"/>
</dbReference>
<dbReference type="Pfam" id="PF25327">
    <property type="entry name" value="UBL_ZFAND1"/>
    <property type="match status" value="1"/>
</dbReference>
<dbReference type="InterPro" id="IPR035896">
    <property type="entry name" value="AN1-like_Znf"/>
</dbReference>
<evidence type="ECO:0000256" key="1">
    <source>
        <dbReference type="ARBA" id="ARBA00022723"/>
    </source>
</evidence>
<organism evidence="7 8">
    <name type="scientific">Trichomonascus ciferrii</name>
    <dbReference type="NCBI Taxonomy" id="44093"/>
    <lineage>
        <taxon>Eukaryota</taxon>
        <taxon>Fungi</taxon>
        <taxon>Dikarya</taxon>
        <taxon>Ascomycota</taxon>
        <taxon>Saccharomycotina</taxon>
        <taxon>Dipodascomycetes</taxon>
        <taxon>Dipodascales</taxon>
        <taxon>Trichomonascaceae</taxon>
        <taxon>Trichomonascus</taxon>
        <taxon>Trichomonascus ciferrii complex</taxon>
    </lineage>
</organism>
<name>A0A642V303_9ASCO</name>
<dbReference type="AlphaFoldDB" id="A0A642V303"/>
<feature type="compositionally biased region" description="Basic and acidic residues" evidence="5">
    <location>
        <begin position="44"/>
        <end position="57"/>
    </location>
</feature>
<dbReference type="SMART" id="SM00154">
    <property type="entry name" value="ZnF_AN1"/>
    <property type="match status" value="1"/>
</dbReference>
<feature type="compositionally biased region" description="Low complexity" evidence="5">
    <location>
        <begin position="81"/>
        <end position="101"/>
    </location>
</feature>
<dbReference type="GO" id="GO:0008270">
    <property type="term" value="F:zinc ion binding"/>
    <property type="evidence" value="ECO:0007669"/>
    <property type="project" value="UniProtKB-KW"/>
</dbReference>
<dbReference type="Pfam" id="PF01428">
    <property type="entry name" value="zf-AN1"/>
    <property type="match status" value="1"/>
</dbReference>
<evidence type="ECO:0000313" key="8">
    <source>
        <dbReference type="Proteomes" id="UP000761534"/>
    </source>
</evidence>
<evidence type="ECO:0000256" key="5">
    <source>
        <dbReference type="SAM" id="MobiDB-lite"/>
    </source>
</evidence>
<dbReference type="Proteomes" id="UP000761534">
    <property type="component" value="Unassembled WGS sequence"/>
</dbReference>
<dbReference type="InterPro" id="IPR000058">
    <property type="entry name" value="Znf_AN1"/>
</dbReference>
<keyword evidence="3" id="KW-0862">Zinc</keyword>
<dbReference type="VEuPathDB" id="FungiDB:TRICI_003773"/>
<proteinExistence type="predicted"/>
<keyword evidence="8" id="KW-1185">Reference proteome</keyword>
<dbReference type="PANTHER" id="PTHR14677">
    <property type="entry name" value="ARSENITE INDUCUBLE RNA ASSOCIATED PROTEIN AIP-1-RELATED"/>
    <property type="match status" value="1"/>
</dbReference>
<feature type="domain" description="AN1-type" evidence="6">
    <location>
        <begin position="12"/>
        <end position="58"/>
    </location>
</feature>
<feature type="region of interest" description="Disordered" evidence="5">
    <location>
        <begin position="44"/>
        <end position="101"/>
    </location>
</feature>
<keyword evidence="1" id="KW-0479">Metal-binding</keyword>
<dbReference type="EMBL" id="SWFS01000277">
    <property type="protein sequence ID" value="KAA8911615.1"/>
    <property type="molecule type" value="Genomic_DNA"/>
</dbReference>
<keyword evidence="2 4" id="KW-0863">Zinc-finger</keyword>
<evidence type="ECO:0000313" key="7">
    <source>
        <dbReference type="EMBL" id="KAA8911615.1"/>
    </source>
</evidence>
<dbReference type="PROSITE" id="PS51039">
    <property type="entry name" value="ZF_AN1"/>
    <property type="match status" value="1"/>
</dbReference>
<comment type="caution">
    <text evidence="7">The sequence shown here is derived from an EMBL/GenBank/DDBJ whole genome shotgun (WGS) entry which is preliminary data.</text>
</comment>
<gene>
    <name evidence="7" type="ORF">TRICI_003773</name>
</gene>
<protein>
    <recommendedName>
        <fullName evidence="6">AN1-type domain-containing protein</fullName>
    </recommendedName>
</protein>
<dbReference type="OrthoDB" id="431929at2759"/>
<evidence type="ECO:0000259" key="6">
    <source>
        <dbReference type="PROSITE" id="PS51039"/>
    </source>
</evidence>
<accession>A0A642V303</accession>
<dbReference type="SUPFAM" id="SSF118310">
    <property type="entry name" value="AN1-like Zinc finger"/>
    <property type="match status" value="1"/>
</dbReference>
<evidence type="ECO:0000256" key="3">
    <source>
        <dbReference type="ARBA" id="ARBA00022833"/>
    </source>
</evidence>
<dbReference type="PANTHER" id="PTHR14677:SF40">
    <property type="entry name" value="CDC48-ASSOCIATED UBIQUITIN-LIKE_ZINC FINGER PROTEIN 1"/>
    <property type="match status" value="1"/>
</dbReference>
<sequence>MATLEEKSKGILKVGEHCRQCHQVDFLPFVCDECGHNYCSSHKLPESHGCKRSDRVVPAEQQQRQKTSPSPPLYKQQSQVTTTTNATTPSPPATKSKNALPSLGRLKSLLSSSTNKPKTKSPQLSLLDLKRSALGDASIPTHLRRYVYVQRPETSYVDPISGETGTRPEKVKALFFSKDWVVGRVLDMACRKLDVSNNNSSDPTNRLGLYKNGHLLQYGAKFGDLVKDGSTLVVQKTNN</sequence>
<evidence type="ECO:0000256" key="4">
    <source>
        <dbReference type="PROSITE-ProRule" id="PRU00449"/>
    </source>
</evidence>